<accession>A0A1I4P2R5</accession>
<evidence type="ECO:0000313" key="3">
    <source>
        <dbReference type="Proteomes" id="UP000199520"/>
    </source>
</evidence>
<protein>
    <submittedName>
        <fullName evidence="2">Uncharacterized protein</fullName>
    </submittedName>
</protein>
<keyword evidence="3" id="KW-1185">Reference proteome</keyword>
<dbReference type="Proteomes" id="UP000199520">
    <property type="component" value="Unassembled WGS sequence"/>
</dbReference>
<sequence>MANANIIIPGEMAWRTTPRQVVLKRVEPEDPTPIECVRKGLSLYRARPMYPQELTPEDAQVLLESKVSKILIAASYQMATSDLYKKLIEWGIHKKGSKKIFGSETSKEMESVPNQLMTPAECIINHISLENAQRMSPEDLTQEDATLILKAGHGPSVLLKYYSFKSPGGLYYKLEKWGLHKKKHKVTPSAPKVPKKEEESSSPNVVLPPPPIPDPKLAPNIPKTNYVSVGPPYSKLLMEGFEIANIAMDTIFFSSPGRQRPSSQIDFILELLVTARDKVAERRQKQ</sequence>
<dbReference type="STRING" id="1123291.SAMN04490355_105635"/>
<dbReference type="EMBL" id="FOTS01000056">
    <property type="protein sequence ID" value="SFM21955.1"/>
    <property type="molecule type" value="Genomic_DNA"/>
</dbReference>
<dbReference type="AlphaFoldDB" id="A0A1I4P2R5"/>
<evidence type="ECO:0000313" key="2">
    <source>
        <dbReference type="EMBL" id="SFM21955.1"/>
    </source>
</evidence>
<feature type="compositionally biased region" description="Pro residues" evidence="1">
    <location>
        <begin position="206"/>
        <end position="216"/>
    </location>
</feature>
<reference evidence="3" key="1">
    <citation type="submission" date="2016-10" db="EMBL/GenBank/DDBJ databases">
        <authorList>
            <person name="Varghese N."/>
            <person name="Submissions S."/>
        </authorList>
    </citation>
    <scope>NUCLEOTIDE SEQUENCE [LARGE SCALE GENOMIC DNA]</scope>
    <source>
        <strain evidence="3">DSM 13327</strain>
    </source>
</reference>
<evidence type="ECO:0000256" key="1">
    <source>
        <dbReference type="SAM" id="MobiDB-lite"/>
    </source>
</evidence>
<name>A0A1I4P2R5_9FIRM</name>
<gene>
    <name evidence="2" type="ORF">SAMN04490355_105635</name>
</gene>
<proteinExistence type="predicted"/>
<feature type="region of interest" description="Disordered" evidence="1">
    <location>
        <begin position="185"/>
        <end position="217"/>
    </location>
</feature>
<dbReference type="RefSeq" id="WP_090942783.1">
    <property type="nucleotide sequence ID" value="NZ_FOTS01000056.1"/>
</dbReference>
<organism evidence="2 3">
    <name type="scientific">Pelosinus propionicus DSM 13327</name>
    <dbReference type="NCBI Taxonomy" id="1123291"/>
    <lineage>
        <taxon>Bacteria</taxon>
        <taxon>Bacillati</taxon>
        <taxon>Bacillota</taxon>
        <taxon>Negativicutes</taxon>
        <taxon>Selenomonadales</taxon>
        <taxon>Sporomusaceae</taxon>
        <taxon>Pelosinus</taxon>
    </lineage>
</organism>